<reference evidence="1" key="1">
    <citation type="journal article" date="2020" name="Nature">
        <title>Giant virus diversity and host interactions through global metagenomics.</title>
        <authorList>
            <person name="Schulz F."/>
            <person name="Roux S."/>
            <person name="Paez-Espino D."/>
            <person name="Jungbluth S."/>
            <person name="Walsh D.A."/>
            <person name="Denef V.J."/>
            <person name="McMahon K.D."/>
            <person name="Konstantinidis K.T."/>
            <person name="Eloe-Fadrosh E.A."/>
            <person name="Kyrpides N.C."/>
            <person name="Woyke T."/>
        </authorList>
    </citation>
    <scope>NUCLEOTIDE SEQUENCE</scope>
    <source>
        <strain evidence="1">GVMAG-M-3300021185-45</strain>
    </source>
</reference>
<proteinExistence type="predicted"/>
<organism evidence="1">
    <name type="scientific">viral metagenome</name>
    <dbReference type="NCBI Taxonomy" id="1070528"/>
    <lineage>
        <taxon>unclassified sequences</taxon>
        <taxon>metagenomes</taxon>
        <taxon>organismal metagenomes</taxon>
    </lineage>
</organism>
<sequence>MNEPYLWRELCTDEVRNEDMRFKNFLFDNYNIVFSENHNAWMRIGKTNIETKNKFELGNITKIITGENILFKGTSFIDEQENGIDGNYCICGCNKCSSLFKLYHKKTKNCFLVGSSCIEKAGHDDFVKNMNCATRNGRCRLCNIPLKINGKFKNYKKSYNLVCMRCRVEKKIYLRIHYNEKDHFKEYFKTKWDADLKYWYWKGYEDKIPEILKERILNI</sequence>
<accession>A0A6C0CID8</accession>
<dbReference type="EMBL" id="MN739433">
    <property type="protein sequence ID" value="QHT04536.1"/>
    <property type="molecule type" value="Genomic_DNA"/>
</dbReference>
<protein>
    <submittedName>
        <fullName evidence="1">Uncharacterized protein</fullName>
    </submittedName>
</protein>
<evidence type="ECO:0000313" key="1">
    <source>
        <dbReference type="EMBL" id="QHT04536.1"/>
    </source>
</evidence>
<dbReference type="AlphaFoldDB" id="A0A6C0CID8"/>
<name>A0A6C0CID8_9ZZZZ</name>